<accession>Q2G407</accession>
<dbReference type="EMBL" id="CP000248">
    <property type="protein sequence ID" value="ABD27416.1"/>
    <property type="molecule type" value="Genomic_DNA"/>
</dbReference>
<protein>
    <submittedName>
        <fullName evidence="1">Uncharacterized protein</fullName>
    </submittedName>
</protein>
<sequence>MLSEAMKAEGWIEHDGGECPIDGKIRVTMLFRNGTEITRQAKCEEWPWEENDPLLDIIAYKPEGTP</sequence>
<reference evidence="2" key="1">
    <citation type="submission" date="2006-01" db="EMBL/GenBank/DDBJ databases">
        <title>Complete sequence of Novosphingobium aromaticivorans DSM 12444.</title>
        <authorList>
            <consortium name="US DOE Joint Genome Institute"/>
            <person name="Copeland A."/>
            <person name="Lucas S."/>
            <person name="Lapidus A."/>
            <person name="Barry K."/>
            <person name="Detter J.C."/>
            <person name="Glavina T."/>
            <person name="Hammon N."/>
            <person name="Israni S."/>
            <person name="Pitluck S."/>
            <person name="Chain P."/>
            <person name="Malfatti S."/>
            <person name="Shin M."/>
            <person name="Vergez L."/>
            <person name="Schmutz J."/>
            <person name="Larimer F."/>
            <person name="Land M."/>
            <person name="Kyrpides N."/>
            <person name="Ivanova N."/>
            <person name="Fredrickson J."/>
            <person name="Balkwill D."/>
            <person name="Romine M.F."/>
            <person name="Richardson P."/>
        </authorList>
    </citation>
    <scope>NUCLEOTIDE SEQUENCE [LARGE SCALE GENOMIC DNA]</scope>
    <source>
        <strain evidence="2">ATCC 700278 / DSM 12444 / CCUG 56034 / CIP 105152 / NBRC 16084 / F199</strain>
    </source>
</reference>
<evidence type="ECO:0000313" key="1">
    <source>
        <dbReference type="EMBL" id="ABD27416.1"/>
    </source>
</evidence>
<dbReference type="Proteomes" id="UP000009134">
    <property type="component" value="Chromosome"/>
</dbReference>
<dbReference type="AlphaFoldDB" id="Q2G407"/>
<gene>
    <name evidence="1" type="ordered locus">Saro_2981</name>
</gene>
<keyword evidence="2" id="KW-1185">Reference proteome</keyword>
<dbReference type="STRING" id="279238.Saro_2981"/>
<dbReference type="KEGG" id="nar:Saro_2981"/>
<name>Q2G407_NOVAD</name>
<organism evidence="1 2">
    <name type="scientific">Novosphingobium aromaticivorans (strain ATCC 700278 / DSM 12444 / CCUG 56034 / CIP 105152 / NBRC 16084 / F199)</name>
    <dbReference type="NCBI Taxonomy" id="279238"/>
    <lineage>
        <taxon>Bacteria</taxon>
        <taxon>Pseudomonadati</taxon>
        <taxon>Pseudomonadota</taxon>
        <taxon>Alphaproteobacteria</taxon>
        <taxon>Sphingomonadales</taxon>
        <taxon>Sphingomonadaceae</taxon>
        <taxon>Novosphingobium</taxon>
    </lineage>
</organism>
<proteinExistence type="predicted"/>
<dbReference type="RefSeq" id="WP_011446620.1">
    <property type="nucleotide sequence ID" value="NC_007794.1"/>
</dbReference>
<dbReference type="HOGENOM" id="CLU_2826837_0_0_5"/>
<evidence type="ECO:0000313" key="2">
    <source>
        <dbReference type="Proteomes" id="UP000009134"/>
    </source>
</evidence>